<evidence type="ECO:0000256" key="1">
    <source>
        <dbReference type="SAM" id="MobiDB-lite"/>
    </source>
</evidence>
<dbReference type="InterPro" id="IPR051105">
    <property type="entry name" value="WWC/KIBRA_Hippo_Reg"/>
</dbReference>
<dbReference type="EMBL" id="JACEFO010000229">
    <property type="protein sequence ID" value="KAF8776144.1"/>
    <property type="molecule type" value="Genomic_DNA"/>
</dbReference>
<feature type="region of interest" description="Disordered" evidence="1">
    <location>
        <begin position="34"/>
        <end position="57"/>
    </location>
</feature>
<comment type="caution">
    <text evidence="2">The sequence shown here is derived from an EMBL/GenBank/DDBJ whole genome shotgun (WGS) entry which is preliminary data.</text>
</comment>
<feature type="region of interest" description="Disordered" evidence="1">
    <location>
        <begin position="148"/>
        <end position="175"/>
    </location>
</feature>
<dbReference type="PANTHER" id="PTHR14791">
    <property type="entry name" value="BOMB/KIRA PROTEINS"/>
    <property type="match status" value="1"/>
</dbReference>
<feature type="region of interest" description="Disordered" evidence="1">
    <location>
        <begin position="193"/>
        <end position="228"/>
    </location>
</feature>
<accession>A0A835FVR9</accession>
<dbReference type="PANTHER" id="PTHR14791:SF42">
    <property type="entry name" value="F16L1.2 PROTEIN"/>
    <property type="match status" value="1"/>
</dbReference>
<gene>
    <name evidence="2" type="ORF">HU200_003835</name>
</gene>
<proteinExistence type="predicted"/>
<sequence>MVSLQSALLPEAAASHKRPPCLSVVGGVVASHTTATASSKKRRRDAGEDDDRENSRGEVVDGIELNFDAAPLPPEWQRCLDIQVYIVLTPPSLVPSFIHLWRVDRVVPCMPTCVLRARVHVLILRVTRLRRVQSGQIHYYNTRTHKRTLKDPRVAGEPAPAAEEADDEEESANCAPPGLDLELNLTFSPRPVAVAPEKKRPRPTAAAPPPPAADRRHHRPAAAAAAEDSGREMVAGVCVRCHMLVMMCRANPACPNCKFLHPSSRAAPPPPLEPEPAPLKLSLQLLCCRD</sequence>
<reference evidence="2" key="1">
    <citation type="submission" date="2020-07" db="EMBL/GenBank/DDBJ databases">
        <title>Genome sequence and genetic diversity analysis of an under-domesticated orphan crop, white fonio (Digitaria exilis).</title>
        <authorList>
            <person name="Bennetzen J.L."/>
            <person name="Chen S."/>
            <person name="Ma X."/>
            <person name="Wang X."/>
            <person name="Yssel A.E.J."/>
            <person name="Chaluvadi S.R."/>
            <person name="Johnson M."/>
            <person name="Gangashetty P."/>
            <person name="Hamidou F."/>
            <person name="Sanogo M.D."/>
            <person name="Zwaenepoel A."/>
            <person name="Wallace J."/>
            <person name="Van De Peer Y."/>
            <person name="Van Deynze A."/>
        </authorList>
    </citation>
    <scope>NUCLEOTIDE SEQUENCE</scope>
    <source>
        <tissue evidence="2">Leaves</tissue>
    </source>
</reference>
<evidence type="ECO:0000313" key="2">
    <source>
        <dbReference type="EMBL" id="KAF8776144.1"/>
    </source>
</evidence>
<protein>
    <submittedName>
        <fullName evidence="2">Uncharacterized protein</fullName>
    </submittedName>
</protein>
<name>A0A835FVR9_9POAL</name>
<organism evidence="2 3">
    <name type="scientific">Digitaria exilis</name>
    <dbReference type="NCBI Taxonomy" id="1010633"/>
    <lineage>
        <taxon>Eukaryota</taxon>
        <taxon>Viridiplantae</taxon>
        <taxon>Streptophyta</taxon>
        <taxon>Embryophyta</taxon>
        <taxon>Tracheophyta</taxon>
        <taxon>Spermatophyta</taxon>
        <taxon>Magnoliopsida</taxon>
        <taxon>Liliopsida</taxon>
        <taxon>Poales</taxon>
        <taxon>Poaceae</taxon>
        <taxon>PACMAD clade</taxon>
        <taxon>Panicoideae</taxon>
        <taxon>Panicodae</taxon>
        <taxon>Paniceae</taxon>
        <taxon>Anthephorinae</taxon>
        <taxon>Digitaria</taxon>
    </lineage>
</organism>
<keyword evidence="3" id="KW-1185">Reference proteome</keyword>
<dbReference type="AlphaFoldDB" id="A0A835FVR9"/>
<dbReference type="Proteomes" id="UP000636709">
    <property type="component" value="Unassembled WGS sequence"/>
</dbReference>
<dbReference type="OrthoDB" id="1424894at2759"/>
<evidence type="ECO:0000313" key="3">
    <source>
        <dbReference type="Proteomes" id="UP000636709"/>
    </source>
</evidence>